<feature type="compositionally biased region" description="Basic and acidic residues" evidence="2">
    <location>
        <begin position="299"/>
        <end position="329"/>
    </location>
</feature>
<name>A0A1X0NN38_9TRYP</name>
<dbReference type="AlphaFoldDB" id="A0A1X0NN38"/>
<dbReference type="EMBL" id="NBCO01000030">
    <property type="protein sequence ID" value="ORC86136.1"/>
    <property type="molecule type" value="Genomic_DNA"/>
</dbReference>
<sequence>MRTMFVQLRRVVYLLVLLQCCVCVACAATASDVEHGPSASKSTEVGNVDQELSDTITVVYEHIVNIRACMSMLMTGADLCKGNYTRAAAVAKKIKELQVEANGEKKNKREWIERNNVSIRETINEFDDVAVVLVDMDLVDKACDGPLGNVEDVTMKLENAQKRFLEVHQNKPHETEEIMRLKENSIKANQSLFNLRERFKSAGDELKPIWELTRVMGGARKDLQALVKFLGSEPGLVIVSEETREEELKRKGKDREIAVTKELEEARKKAKENLPLEQEGPVEEEGRIEDGEQPSGESEGTRTDDEKTPEANKEEKENKAETEKEKEKEQADEEETGRESTGNKEEGEQEQEKPVKEESKRPEIGGEQVIRAIQERDNSVSPALVHGPLLLLLLCVLGCSLVC</sequence>
<evidence type="ECO:0000313" key="5">
    <source>
        <dbReference type="Proteomes" id="UP000192257"/>
    </source>
</evidence>
<evidence type="ECO:0000256" key="2">
    <source>
        <dbReference type="SAM" id="MobiDB-lite"/>
    </source>
</evidence>
<keyword evidence="5" id="KW-1185">Reference proteome</keyword>
<feature type="region of interest" description="Disordered" evidence="2">
    <location>
        <begin position="268"/>
        <end position="370"/>
    </location>
</feature>
<evidence type="ECO:0000256" key="1">
    <source>
        <dbReference type="SAM" id="Coils"/>
    </source>
</evidence>
<comment type="caution">
    <text evidence="4">The sequence shown here is derived from an EMBL/GenBank/DDBJ whole genome shotgun (WGS) entry which is preliminary data.</text>
</comment>
<evidence type="ECO:0008006" key="6">
    <source>
        <dbReference type="Google" id="ProtNLM"/>
    </source>
</evidence>
<reference evidence="4 5" key="1">
    <citation type="submission" date="2017-03" db="EMBL/GenBank/DDBJ databases">
        <title>An alternative strategy for trypanosome survival in the mammalian bloodstream revealed through genome and transcriptome analysis of the ubiquitous bovine parasite Trypanosoma (Megatrypanum) theileri.</title>
        <authorList>
            <person name="Kelly S."/>
            <person name="Ivens A."/>
            <person name="Mott A."/>
            <person name="O'Neill E."/>
            <person name="Emms D."/>
            <person name="Macleod O."/>
            <person name="Voorheis P."/>
            <person name="Matthews J."/>
            <person name="Matthews K."/>
            <person name="Carrington M."/>
        </authorList>
    </citation>
    <scope>NUCLEOTIDE SEQUENCE [LARGE SCALE GENOMIC DNA]</scope>
    <source>
        <strain evidence="4">Edinburgh</strain>
    </source>
</reference>
<organism evidence="4 5">
    <name type="scientific">Trypanosoma theileri</name>
    <dbReference type="NCBI Taxonomy" id="67003"/>
    <lineage>
        <taxon>Eukaryota</taxon>
        <taxon>Discoba</taxon>
        <taxon>Euglenozoa</taxon>
        <taxon>Kinetoplastea</taxon>
        <taxon>Metakinetoplastina</taxon>
        <taxon>Trypanosomatida</taxon>
        <taxon>Trypanosomatidae</taxon>
        <taxon>Trypanosoma</taxon>
    </lineage>
</organism>
<gene>
    <name evidence="4" type="ORF">TM35_000301760</name>
</gene>
<keyword evidence="3" id="KW-0732">Signal</keyword>
<feature type="coiled-coil region" evidence="1">
    <location>
        <begin position="87"/>
        <end position="114"/>
    </location>
</feature>
<dbReference type="VEuPathDB" id="TriTrypDB:TM35_000301760"/>
<evidence type="ECO:0000313" key="4">
    <source>
        <dbReference type="EMBL" id="ORC86136.1"/>
    </source>
</evidence>
<accession>A0A1X0NN38</accession>
<feature type="chain" id="PRO_5013072162" description="Trypanosoma glutamic acid/alanine-rich protein domain-containing protein" evidence="3">
    <location>
        <begin position="28"/>
        <end position="403"/>
    </location>
</feature>
<dbReference type="GeneID" id="39988279"/>
<dbReference type="RefSeq" id="XP_028880202.1">
    <property type="nucleotide sequence ID" value="XM_029028499.1"/>
</dbReference>
<proteinExistence type="predicted"/>
<dbReference type="Proteomes" id="UP000192257">
    <property type="component" value="Unassembled WGS sequence"/>
</dbReference>
<keyword evidence="1" id="KW-0175">Coiled coil</keyword>
<feature type="compositionally biased region" description="Basic and acidic residues" evidence="2">
    <location>
        <begin position="337"/>
        <end position="364"/>
    </location>
</feature>
<protein>
    <recommendedName>
        <fullName evidence="6">Trypanosoma glutamic acid/alanine-rich protein domain-containing protein</fullName>
    </recommendedName>
</protein>
<feature type="signal peptide" evidence="3">
    <location>
        <begin position="1"/>
        <end position="27"/>
    </location>
</feature>
<evidence type="ECO:0000256" key="3">
    <source>
        <dbReference type="SAM" id="SignalP"/>
    </source>
</evidence>